<gene>
    <name evidence="1" type="ORF">H0A72_18870</name>
</gene>
<evidence type="ECO:0000313" key="2">
    <source>
        <dbReference type="Proteomes" id="UP000559809"/>
    </source>
</evidence>
<dbReference type="Proteomes" id="UP000559809">
    <property type="component" value="Unassembled WGS sequence"/>
</dbReference>
<accession>A0A853G4Y9</accession>
<reference evidence="1 2" key="1">
    <citation type="submission" date="2020-07" db="EMBL/GenBank/DDBJ databases">
        <title>Taxonomic revisions and descriptions of new bacterial species based on genomic comparisons in the high-G+C-content subgroup of the family Alcaligenaceae.</title>
        <authorList>
            <person name="Szabo A."/>
            <person name="Felfoldi T."/>
        </authorList>
    </citation>
    <scope>NUCLEOTIDE SEQUENCE [LARGE SCALE GENOMIC DNA]</scope>
    <source>
        <strain evidence="1 2">LMG 24012</strain>
    </source>
</reference>
<keyword evidence="2" id="KW-1185">Reference proteome</keyword>
<evidence type="ECO:0000313" key="1">
    <source>
        <dbReference type="EMBL" id="NYT51379.1"/>
    </source>
</evidence>
<comment type="caution">
    <text evidence="1">The sequence shown here is derived from an EMBL/GenBank/DDBJ whole genome shotgun (WGS) entry which is preliminary data.</text>
</comment>
<dbReference type="RefSeq" id="WP_180158051.1">
    <property type="nucleotide sequence ID" value="NZ_JACCEM010000011.1"/>
</dbReference>
<dbReference type="GO" id="GO:0046914">
    <property type="term" value="F:transition metal ion binding"/>
    <property type="evidence" value="ECO:0007669"/>
    <property type="project" value="InterPro"/>
</dbReference>
<sequence length="121" mass="12700">MSNHPGAAMLQDATPSDNALCQLAQRFHQDSDFHALVKRDTHAALNALGIQVPKGVNVRFAADAASALGMMLDHPPEAAPPLRGAVLDDAQLLGIAGGVSKGYGPSSELQQFLSLFRPNMA</sequence>
<dbReference type="InterPro" id="IPR036648">
    <property type="entry name" value="CN_Hdrase_a/SCN_Hdrase_g_sf"/>
</dbReference>
<dbReference type="SUPFAM" id="SSF56209">
    <property type="entry name" value="Nitrile hydratase alpha chain"/>
    <property type="match status" value="1"/>
</dbReference>
<organism evidence="1 2">
    <name type="scientific">Parapusillimonas granuli</name>
    <dbReference type="NCBI Taxonomy" id="380911"/>
    <lineage>
        <taxon>Bacteria</taxon>
        <taxon>Pseudomonadati</taxon>
        <taxon>Pseudomonadota</taxon>
        <taxon>Betaproteobacteria</taxon>
        <taxon>Burkholderiales</taxon>
        <taxon>Alcaligenaceae</taxon>
        <taxon>Parapusillimonas</taxon>
    </lineage>
</organism>
<protein>
    <submittedName>
        <fullName evidence="1">Uncharacterized protein</fullName>
    </submittedName>
</protein>
<name>A0A853G4Y9_9BURK</name>
<dbReference type="EMBL" id="JACCEM010000011">
    <property type="protein sequence ID" value="NYT51379.1"/>
    <property type="molecule type" value="Genomic_DNA"/>
</dbReference>
<proteinExistence type="predicted"/>
<dbReference type="GO" id="GO:0003824">
    <property type="term" value="F:catalytic activity"/>
    <property type="evidence" value="ECO:0007669"/>
    <property type="project" value="InterPro"/>
</dbReference>
<dbReference type="AlphaFoldDB" id="A0A853G4Y9"/>